<dbReference type="InterPro" id="IPR007630">
    <property type="entry name" value="RNA_pol_sigma70_r4"/>
</dbReference>
<keyword evidence="1" id="KW-0805">Transcription regulation</keyword>
<dbReference type="PANTHER" id="PTHR30385">
    <property type="entry name" value="SIGMA FACTOR F FLAGELLAR"/>
    <property type="match status" value="1"/>
</dbReference>
<dbReference type="Pfam" id="PF13466">
    <property type="entry name" value="STAS_2"/>
    <property type="match status" value="1"/>
</dbReference>
<keyword evidence="7" id="KW-1185">Reference proteome</keyword>
<evidence type="ECO:0000256" key="2">
    <source>
        <dbReference type="ARBA" id="ARBA00023082"/>
    </source>
</evidence>
<dbReference type="NCBIfam" id="TIGR02937">
    <property type="entry name" value="sigma70-ECF"/>
    <property type="match status" value="1"/>
</dbReference>
<dbReference type="InterPro" id="IPR014284">
    <property type="entry name" value="RNA_pol_sigma-70_dom"/>
</dbReference>
<dbReference type="InterPro" id="IPR007624">
    <property type="entry name" value="RNA_pol_sigma70_r3"/>
</dbReference>
<evidence type="ECO:0000313" key="6">
    <source>
        <dbReference type="EMBL" id="MDI6100226.1"/>
    </source>
</evidence>
<name>A0ABT6WKG6_9ACTN</name>
<evidence type="ECO:0000256" key="3">
    <source>
        <dbReference type="ARBA" id="ARBA00023125"/>
    </source>
</evidence>
<keyword evidence="3" id="KW-0238">DNA-binding</keyword>
<dbReference type="InterPro" id="IPR058548">
    <property type="entry name" value="MlaB-like_STAS"/>
</dbReference>
<comment type="caution">
    <text evidence="6">The sequence shown here is derived from an EMBL/GenBank/DDBJ whole genome shotgun (WGS) entry which is preliminary data.</text>
</comment>
<dbReference type="Proteomes" id="UP001241758">
    <property type="component" value="Unassembled WGS sequence"/>
</dbReference>
<dbReference type="Gene3D" id="1.20.120.1810">
    <property type="match status" value="1"/>
</dbReference>
<evidence type="ECO:0000256" key="4">
    <source>
        <dbReference type="ARBA" id="ARBA00023163"/>
    </source>
</evidence>
<dbReference type="SUPFAM" id="SSF88659">
    <property type="entry name" value="Sigma3 and sigma4 domains of RNA polymerase sigma factors"/>
    <property type="match status" value="2"/>
</dbReference>
<evidence type="ECO:0000259" key="5">
    <source>
        <dbReference type="PROSITE" id="PS50801"/>
    </source>
</evidence>
<dbReference type="RefSeq" id="WP_282760894.1">
    <property type="nucleotide sequence ID" value="NZ_JASCTH010000010.1"/>
</dbReference>
<keyword evidence="2" id="KW-0731">Sigma factor</keyword>
<dbReference type="PROSITE" id="PS50801">
    <property type="entry name" value="STAS"/>
    <property type="match status" value="1"/>
</dbReference>
<dbReference type="Pfam" id="PF04545">
    <property type="entry name" value="Sigma70_r4"/>
    <property type="match status" value="1"/>
</dbReference>
<dbReference type="SUPFAM" id="SSF88946">
    <property type="entry name" value="Sigma2 domain of RNA polymerase sigma factors"/>
    <property type="match status" value="1"/>
</dbReference>
<dbReference type="InterPro" id="IPR013324">
    <property type="entry name" value="RNA_pol_sigma_r3/r4-like"/>
</dbReference>
<proteinExistence type="predicted"/>
<dbReference type="PANTHER" id="PTHR30385:SF4">
    <property type="entry name" value="RNA POLYMERASE SIGMA-E FACTOR"/>
    <property type="match status" value="1"/>
</dbReference>
<dbReference type="InterPro" id="IPR013325">
    <property type="entry name" value="RNA_pol_sigma_r2"/>
</dbReference>
<dbReference type="CDD" id="cd07043">
    <property type="entry name" value="STAS_anti-anti-sigma_factors"/>
    <property type="match status" value="1"/>
</dbReference>
<keyword evidence="4" id="KW-0804">Transcription</keyword>
<evidence type="ECO:0000256" key="1">
    <source>
        <dbReference type="ARBA" id="ARBA00023015"/>
    </source>
</evidence>
<gene>
    <name evidence="6" type="ORF">QLQ12_16600</name>
</gene>
<sequence length="377" mass="41253">MPQQQRYAPDHFDETAQQYARDLREAGGARARRLRDDMISAAMPLAERLARRYRRGSEPLADLEQVARLGLVKAVDRYDPERGSFTAYAINTVSGELKRHLRDSTWVVHVPRRMQELALAVTQQETLLTRDLGRHPSETELAAACGIDADDLGKARISATGYRPLSLNVPVGEGDTQFGDMLGDLDSDLEQAADRLTVTELVASLPERERHIVVQIFYGGRTQSAVAADLGISQMHVSRTLARVLAWLREGLLTDQVPRWPAGHEPADIPFQVVTRWLPGGELEIAVAGEVDRDNAGHLRTALLDLTRHQPAGRRVILQLSRVPLLDAAGIRVLLGVYESARARGIAVTAAGLTPFVRQIAGAAGLTPMLASEEPAG</sequence>
<dbReference type="SUPFAM" id="SSF52091">
    <property type="entry name" value="SpoIIaa-like"/>
    <property type="match status" value="1"/>
</dbReference>
<dbReference type="CDD" id="cd06171">
    <property type="entry name" value="Sigma70_r4"/>
    <property type="match status" value="1"/>
</dbReference>
<dbReference type="InterPro" id="IPR036388">
    <property type="entry name" value="WH-like_DNA-bd_sf"/>
</dbReference>
<feature type="domain" description="STAS" evidence="5">
    <location>
        <begin position="285"/>
        <end position="377"/>
    </location>
</feature>
<protein>
    <submittedName>
        <fullName evidence="6">Sigma-70 family RNA polymerase sigma factor</fullName>
    </submittedName>
</protein>
<evidence type="ECO:0000313" key="7">
    <source>
        <dbReference type="Proteomes" id="UP001241758"/>
    </source>
</evidence>
<dbReference type="InterPro" id="IPR002645">
    <property type="entry name" value="STAS_dom"/>
</dbReference>
<dbReference type="InterPro" id="IPR007627">
    <property type="entry name" value="RNA_pol_sigma70_r2"/>
</dbReference>
<accession>A0ABT6WKG6</accession>
<dbReference type="Pfam" id="PF04539">
    <property type="entry name" value="Sigma70_r3"/>
    <property type="match status" value="1"/>
</dbReference>
<organism evidence="6 7">
    <name type="scientific">Actinoplanes sandaracinus</name>
    <dbReference type="NCBI Taxonomy" id="3045177"/>
    <lineage>
        <taxon>Bacteria</taxon>
        <taxon>Bacillati</taxon>
        <taxon>Actinomycetota</taxon>
        <taxon>Actinomycetes</taxon>
        <taxon>Micromonosporales</taxon>
        <taxon>Micromonosporaceae</taxon>
        <taxon>Actinoplanes</taxon>
    </lineage>
</organism>
<dbReference type="Pfam" id="PF04542">
    <property type="entry name" value="Sigma70_r2"/>
    <property type="match status" value="1"/>
</dbReference>
<dbReference type="Gene3D" id="1.10.10.10">
    <property type="entry name" value="Winged helix-like DNA-binding domain superfamily/Winged helix DNA-binding domain"/>
    <property type="match status" value="2"/>
</dbReference>
<dbReference type="InterPro" id="IPR036513">
    <property type="entry name" value="STAS_dom_sf"/>
</dbReference>
<dbReference type="EMBL" id="JASCTH010000010">
    <property type="protein sequence ID" value="MDI6100226.1"/>
    <property type="molecule type" value="Genomic_DNA"/>
</dbReference>
<reference evidence="6 7" key="1">
    <citation type="submission" date="2023-05" db="EMBL/GenBank/DDBJ databases">
        <title>Actinoplanes sp. NEAU-A12 genome sequencing.</title>
        <authorList>
            <person name="Wang Z.-S."/>
        </authorList>
    </citation>
    <scope>NUCLEOTIDE SEQUENCE [LARGE SCALE GENOMIC DNA]</scope>
    <source>
        <strain evidence="6 7">NEAU-A12</strain>
    </source>
</reference>
<dbReference type="Gene3D" id="3.30.750.24">
    <property type="entry name" value="STAS domain"/>
    <property type="match status" value="1"/>
</dbReference>